<comment type="subcellular location">
    <subcellularLocation>
        <location evidence="2">Peroxisome matrix</location>
    </subcellularLocation>
</comment>
<evidence type="ECO:0000313" key="10">
    <source>
        <dbReference type="EMBL" id="KAB0801162.1"/>
    </source>
</evidence>
<dbReference type="PIRSF" id="PIRSF000189">
    <property type="entry name" value="D-aa_oxidase"/>
    <property type="match status" value="1"/>
</dbReference>
<dbReference type="GO" id="GO:0003884">
    <property type="term" value="F:D-amino-acid oxidase activity"/>
    <property type="evidence" value="ECO:0007669"/>
    <property type="project" value="InterPro"/>
</dbReference>
<dbReference type="InterPro" id="IPR023209">
    <property type="entry name" value="DAO"/>
</dbReference>
<evidence type="ECO:0000256" key="7">
    <source>
        <dbReference type="PIRSR" id="PIRSR000189-1"/>
    </source>
</evidence>
<dbReference type="GO" id="GO:0071949">
    <property type="term" value="F:FAD binding"/>
    <property type="evidence" value="ECO:0007669"/>
    <property type="project" value="InterPro"/>
</dbReference>
<comment type="similarity">
    <text evidence="3">Belongs to the DAMOX/DASOX family.</text>
</comment>
<evidence type="ECO:0000256" key="6">
    <source>
        <dbReference type="ARBA" id="ARBA00023002"/>
    </source>
</evidence>
<dbReference type="GO" id="GO:0019478">
    <property type="term" value="P:D-amino acid catabolic process"/>
    <property type="evidence" value="ECO:0007669"/>
    <property type="project" value="TreeGrafter"/>
</dbReference>
<feature type="domain" description="FAD dependent oxidoreductase" evidence="8">
    <location>
        <begin position="4"/>
        <end position="321"/>
    </location>
</feature>
<dbReference type="Gene3D" id="3.30.9.10">
    <property type="entry name" value="D-Amino Acid Oxidase, subunit A, domain 2"/>
    <property type="match status" value="1"/>
</dbReference>
<evidence type="ECO:0000256" key="5">
    <source>
        <dbReference type="ARBA" id="ARBA00022827"/>
    </source>
</evidence>
<reference evidence="10" key="3">
    <citation type="submission" date="2019-08" db="EMBL/GenBank/DDBJ databases">
        <authorList>
            <consortium name="Photinus pyralis genome working group"/>
            <person name="Fallon T.R."/>
            <person name="Sander Lower S.E."/>
            <person name="Weng J.-K."/>
        </authorList>
    </citation>
    <scope>NUCLEOTIDE SEQUENCE</scope>
    <source>
        <strain evidence="10">1611_PpyrPB1</strain>
        <tissue evidence="10">Whole body</tissue>
    </source>
</reference>
<feature type="binding site" evidence="7">
    <location>
        <position position="167"/>
    </location>
    <ligand>
        <name>FAD</name>
        <dbReference type="ChEBI" id="CHEBI:57692"/>
    </ligand>
</feature>
<dbReference type="Gene3D" id="3.40.50.720">
    <property type="entry name" value="NAD(P)-binding Rossmann-like Domain"/>
    <property type="match status" value="1"/>
</dbReference>
<accession>A0A1Y1KYI3</accession>
<evidence type="ECO:0000256" key="4">
    <source>
        <dbReference type="ARBA" id="ARBA00022630"/>
    </source>
</evidence>
<feature type="binding site" evidence="7">
    <location>
        <position position="276"/>
    </location>
    <ligand>
        <name>D-dopa</name>
        <dbReference type="ChEBI" id="CHEBI:149689"/>
    </ligand>
</feature>
<evidence type="ECO:0000313" key="9">
    <source>
        <dbReference type="EMBL" id="JAV66463.1"/>
    </source>
</evidence>
<organism evidence="9">
    <name type="scientific">Photinus pyralis</name>
    <name type="common">Common eastern firefly</name>
    <name type="synonym">Lampyris pyralis</name>
    <dbReference type="NCBI Taxonomy" id="7054"/>
    <lineage>
        <taxon>Eukaryota</taxon>
        <taxon>Metazoa</taxon>
        <taxon>Ecdysozoa</taxon>
        <taxon>Arthropoda</taxon>
        <taxon>Hexapoda</taxon>
        <taxon>Insecta</taxon>
        <taxon>Pterygota</taxon>
        <taxon>Neoptera</taxon>
        <taxon>Endopterygota</taxon>
        <taxon>Coleoptera</taxon>
        <taxon>Polyphaga</taxon>
        <taxon>Elateriformia</taxon>
        <taxon>Elateroidea</taxon>
        <taxon>Lampyridae</taxon>
        <taxon>Lampyrinae</taxon>
        <taxon>Photinus</taxon>
    </lineage>
</organism>
<dbReference type="InParanoid" id="A0A1Y1KYI3"/>
<feature type="binding site" evidence="7">
    <location>
        <position position="221"/>
    </location>
    <ligand>
        <name>D-dopa</name>
        <dbReference type="ChEBI" id="CHEBI:149689"/>
    </ligand>
</feature>
<dbReference type="PANTHER" id="PTHR11530:SF11">
    <property type="entry name" value="D-ASPARTATE OXIDASE"/>
    <property type="match status" value="1"/>
</dbReference>
<dbReference type="Pfam" id="PF01266">
    <property type="entry name" value="DAO"/>
    <property type="match status" value="1"/>
</dbReference>
<evidence type="ECO:0000313" key="11">
    <source>
        <dbReference type="Proteomes" id="UP000327044"/>
    </source>
</evidence>
<evidence type="ECO:0000259" key="8">
    <source>
        <dbReference type="Pfam" id="PF01266"/>
    </source>
</evidence>
<name>A0A1Y1KYI3_PHOPY</name>
<keyword evidence="4" id="KW-0285">Flavoprotein</keyword>
<feature type="binding site" evidence="7">
    <location>
        <begin position="42"/>
        <end position="43"/>
    </location>
    <ligand>
        <name>FAD</name>
        <dbReference type="ChEBI" id="CHEBI:57692"/>
    </ligand>
</feature>
<feature type="binding site" evidence="7">
    <location>
        <position position="306"/>
    </location>
    <ligand>
        <name>D-dopa</name>
        <dbReference type="ChEBI" id="CHEBI:149689"/>
    </ligand>
</feature>
<dbReference type="SUPFAM" id="SSF54373">
    <property type="entry name" value="FAD-linked reductases, C-terminal domain"/>
    <property type="match status" value="1"/>
</dbReference>
<evidence type="ECO:0000256" key="3">
    <source>
        <dbReference type="ARBA" id="ARBA00006730"/>
    </source>
</evidence>
<dbReference type="EMBL" id="VVIM01000003">
    <property type="protein sequence ID" value="KAB0801162.1"/>
    <property type="molecule type" value="Genomic_DNA"/>
</dbReference>
<evidence type="ECO:0000256" key="2">
    <source>
        <dbReference type="ARBA" id="ARBA00004253"/>
    </source>
</evidence>
<feature type="binding site" evidence="7">
    <location>
        <begin position="47"/>
        <end position="49"/>
    </location>
    <ligand>
        <name>FAD</name>
        <dbReference type="ChEBI" id="CHEBI:57692"/>
    </ligand>
</feature>
<reference evidence="10 11" key="2">
    <citation type="journal article" date="2018" name="Elife">
        <title>Firefly genomes illuminate parallel origins of bioluminescence in beetles.</title>
        <authorList>
            <person name="Fallon T.R."/>
            <person name="Lower S.E."/>
            <person name="Chang C.H."/>
            <person name="Bessho-Uehara M."/>
            <person name="Martin G.J."/>
            <person name="Bewick A.J."/>
            <person name="Behringer M."/>
            <person name="Debat H.J."/>
            <person name="Wong I."/>
            <person name="Day J.C."/>
            <person name="Suvorov A."/>
            <person name="Silva C.J."/>
            <person name="Stanger-Hall K.F."/>
            <person name="Hall D.W."/>
            <person name="Schmitz R.J."/>
            <person name="Nelson D.R."/>
            <person name="Lewis S.M."/>
            <person name="Shigenobu S."/>
            <person name="Bybee S.M."/>
            <person name="Larracuente A.M."/>
            <person name="Oba Y."/>
            <person name="Weng J.K."/>
        </authorList>
    </citation>
    <scope>NUCLEOTIDE SEQUENCE [LARGE SCALE GENOMIC DNA]</scope>
    <source>
        <strain evidence="10">1611_PpyrPB1</strain>
        <tissue evidence="10">Whole body</tissue>
    </source>
</reference>
<dbReference type="Proteomes" id="UP000327044">
    <property type="component" value="Unassembled WGS sequence"/>
</dbReference>
<proteinExistence type="inferred from homology"/>
<feature type="binding site" evidence="7">
    <location>
        <begin position="305"/>
        <end position="310"/>
    </location>
    <ligand>
        <name>FAD</name>
        <dbReference type="ChEBI" id="CHEBI:57692"/>
    </ligand>
</feature>
<evidence type="ECO:0000256" key="1">
    <source>
        <dbReference type="ARBA" id="ARBA00001974"/>
    </source>
</evidence>
<reference evidence="9" key="1">
    <citation type="journal article" date="2016" name="Sci. Rep.">
        <title>Molecular characterization of firefly nuptial gifts: a multi-omics approach sheds light on postcopulatory sexual selection.</title>
        <authorList>
            <person name="Al-Wathiqui N."/>
            <person name="Fallon T.R."/>
            <person name="South A."/>
            <person name="Weng J.K."/>
            <person name="Lewis S.M."/>
        </authorList>
    </citation>
    <scope>NUCLEOTIDE SEQUENCE</scope>
</reference>
<dbReference type="OrthoDB" id="2015447at2759"/>
<gene>
    <name evidence="10" type="ORF">PPYR_05516</name>
</gene>
<dbReference type="InterPro" id="IPR006181">
    <property type="entry name" value="D-amino_acid_oxidase_CS"/>
</dbReference>
<keyword evidence="5 7" id="KW-0274">FAD</keyword>
<dbReference type="EMBL" id="GEZM01070018">
    <property type="protein sequence ID" value="JAV66463.1"/>
    <property type="molecule type" value="Transcribed_RNA"/>
</dbReference>
<sequence length="335" mass="36401">MFNIAIIGGGVVGLSTANVIQDSLKSLAKITIYSENLSPNTTSDVAAGLWGPYLFFDTNPDQVLAWAKLTHKQFLNLWKNGSASEAGISLQSVKSVSGAPHTPFTTHINFGEHPMTPAEVDEMGQLLNQQFQSGVTFVTLACEPMKYLPYLLQRFLRNGGILKHQKVNSLDQLSHYDLIVNCCGLGASSLIGDTQMKPVRGQIMRVKAPWQFTSALVGSVYIIPNLSFTILGGTSQVDDRDTTVRDADTAKIIKGCKDLMPAIENAEVIEHKVGIRPGRVKVRLERETMSMNGKQMPVIHNYGHGGCGITLSYGTAVSATELVKEALNIPPMSKL</sequence>
<dbReference type="SUPFAM" id="SSF51971">
    <property type="entry name" value="Nucleotide-binding domain"/>
    <property type="match status" value="1"/>
</dbReference>
<dbReference type="PANTHER" id="PTHR11530">
    <property type="entry name" value="D-AMINO ACID OXIDASE"/>
    <property type="match status" value="1"/>
</dbReference>
<keyword evidence="6" id="KW-0560">Oxidoreductase</keyword>
<keyword evidence="11" id="KW-1185">Reference proteome</keyword>
<dbReference type="InterPro" id="IPR006076">
    <property type="entry name" value="FAD-dep_OxRdtase"/>
</dbReference>
<dbReference type="AlphaFoldDB" id="A0A1Y1KYI3"/>
<comment type="cofactor">
    <cofactor evidence="1 7">
        <name>FAD</name>
        <dbReference type="ChEBI" id="CHEBI:57692"/>
    </cofactor>
</comment>
<dbReference type="PROSITE" id="PS00677">
    <property type="entry name" value="DAO"/>
    <property type="match status" value="1"/>
</dbReference>
<dbReference type="GO" id="GO:0005782">
    <property type="term" value="C:peroxisomal matrix"/>
    <property type="evidence" value="ECO:0007669"/>
    <property type="project" value="UniProtKB-SubCell"/>
</dbReference>
<protein>
    <recommendedName>
        <fullName evidence="8">FAD dependent oxidoreductase domain-containing protein</fullName>
    </recommendedName>
</protein>
<dbReference type="FunCoup" id="A0A1Y1KYI3">
    <property type="interactions" value="155"/>
</dbReference>